<dbReference type="EMBL" id="JACRSU010000001">
    <property type="protein sequence ID" value="MBC8540052.1"/>
    <property type="molecule type" value="Genomic_DNA"/>
</dbReference>
<dbReference type="Proteomes" id="UP000611762">
    <property type="component" value="Unassembled WGS sequence"/>
</dbReference>
<name>A0A926DLR7_9FIRM</name>
<dbReference type="AlphaFoldDB" id="A0A926DLR7"/>
<feature type="domain" description="SiaC family regulatory phosphoprotein" evidence="1">
    <location>
        <begin position="7"/>
        <end position="123"/>
    </location>
</feature>
<evidence type="ECO:0000313" key="3">
    <source>
        <dbReference type="Proteomes" id="UP000611762"/>
    </source>
</evidence>
<dbReference type="RefSeq" id="WP_249311187.1">
    <property type="nucleotide sequence ID" value="NZ_JACRSU010000001.1"/>
</dbReference>
<accession>A0A926DLR7</accession>
<organism evidence="2 3">
    <name type="scientific">Congzhengia minquanensis</name>
    <dbReference type="NCBI Taxonomy" id="2763657"/>
    <lineage>
        <taxon>Bacteria</taxon>
        <taxon>Bacillati</taxon>
        <taxon>Bacillota</taxon>
        <taxon>Clostridia</taxon>
        <taxon>Eubacteriales</taxon>
        <taxon>Oscillospiraceae</taxon>
        <taxon>Congzhengia</taxon>
    </lineage>
</organism>
<evidence type="ECO:0000259" key="1">
    <source>
        <dbReference type="Pfam" id="PF09345"/>
    </source>
</evidence>
<reference evidence="2" key="1">
    <citation type="submission" date="2020-08" db="EMBL/GenBank/DDBJ databases">
        <title>Genome public.</title>
        <authorList>
            <person name="Liu C."/>
            <person name="Sun Q."/>
        </authorList>
    </citation>
    <scope>NUCLEOTIDE SEQUENCE</scope>
    <source>
        <strain evidence="2">H8</strain>
    </source>
</reference>
<keyword evidence="3" id="KW-1185">Reference proteome</keyword>
<comment type="caution">
    <text evidence="2">The sequence shown here is derived from an EMBL/GenBank/DDBJ whole genome shotgun (WGS) entry which is preliminary data.</text>
</comment>
<sequence>MYRLELEKTGSTPYILIDEEKGYMHFQGECFHENVTEFFQDITGWLKSFLESDFEQFVFDCELKYFNSSTAKLLLNMFLMMENAAKNGKNVTVNWIAAADSEINIECGEDFAAEVRELNFHIVLHD</sequence>
<protein>
    <submittedName>
        <fullName evidence="2">DUF1987 domain-containing protein</fullName>
    </submittedName>
</protein>
<dbReference type="Pfam" id="PF09345">
    <property type="entry name" value="SiaC"/>
    <property type="match status" value="1"/>
</dbReference>
<proteinExistence type="predicted"/>
<evidence type="ECO:0000313" key="2">
    <source>
        <dbReference type="EMBL" id="MBC8540052.1"/>
    </source>
</evidence>
<dbReference type="InterPro" id="IPR018530">
    <property type="entry name" value="SiaC"/>
</dbReference>
<gene>
    <name evidence="2" type="ORF">H8698_03555</name>
</gene>